<evidence type="ECO:0000256" key="9">
    <source>
        <dbReference type="ARBA" id="ARBA00023136"/>
    </source>
</evidence>
<evidence type="ECO:0000256" key="12">
    <source>
        <dbReference type="RuleBase" id="RU000679"/>
    </source>
</evidence>
<name>A0A7R8W3X4_9CRUS</name>
<reference evidence="13" key="1">
    <citation type="submission" date="2020-11" db="EMBL/GenBank/DDBJ databases">
        <authorList>
            <person name="Tran Van P."/>
        </authorList>
    </citation>
    <scope>NUCLEOTIDE SEQUENCE</scope>
</reference>
<evidence type="ECO:0000256" key="4">
    <source>
        <dbReference type="ARBA" id="ARBA00022461"/>
    </source>
</evidence>
<keyword evidence="11 12" id="KW-0407">Ion channel</keyword>
<dbReference type="GO" id="GO:0016020">
    <property type="term" value="C:membrane"/>
    <property type="evidence" value="ECO:0007669"/>
    <property type="project" value="UniProtKB-SubCell"/>
</dbReference>
<dbReference type="Pfam" id="PF00858">
    <property type="entry name" value="ASC"/>
    <property type="match status" value="1"/>
</dbReference>
<evidence type="ECO:0000256" key="11">
    <source>
        <dbReference type="ARBA" id="ARBA00023303"/>
    </source>
</evidence>
<evidence type="ECO:0000313" key="13">
    <source>
        <dbReference type="EMBL" id="CAD7224320.1"/>
    </source>
</evidence>
<gene>
    <name evidence="13" type="ORF">CTOB1V02_LOCUS2287</name>
</gene>
<dbReference type="AlphaFoldDB" id="A0A7R8W3X4"/>
<evidence type="ECO:0000256" key="5">
    <source>
        <dbReference type="ARBA" id="ARBA00022692"/>
    </source>
</evidence>
<proteinExistence type="inferred from homology"/>
<keyword evidence="5 12" id="KW-0812">Transmembrane</keyword>
<sequence>MEQVKLKDPPEELQEEKPAPRFILCRFLDHRYSAHGFPRGSPSVPNGSVVRRAFWLLLTLGLILFSIWQIWTAVIKFYEVPRTTNIKLDKLLKKSMELFIEIPGYRHHLSGVREVVAEKVSKMDNLFRAKRKKTRLGLCCGEEGSLHVQGKSPGSEVAMDGQREVAMSHGKSPCSLEVPMYGSRHDRNGFDTRECAIAGESLRDTEPVNK</sequence>
<keyword evidence="9" id="KW-0472">Membrane</keyword>
<evidence type="ECO:0000256" key="8">
    <source>
        <dbReference type="ARBA" id="ARBA00023065"/>
    </source>
</evidence>
<organism evidence="13">
    <name type="scientific">Cyprideis torosa</name>
    <dbReference type="NCBI Taxonomy" id="163714"/>
    <lineage>
        <taxon>Eukaryota</taxon>
        <taxon>Metazoa</taxon>
        <taxon>Ecdysozoa</taxon>
        <taxon>Arthropoda</taxon>
        <taxon>Crustacea</taxon>
        <taxon>Oligostraca</taxon>
        <taxon>Ostracoda</taxon>
        <taxon>Podocopa</taxon>
        <taxon>Podocopida</taxon>
        <taxon>Cytherocopina</taxon>
        <taxon>Cytheroidea</taxon>
        <taxon>Cytherideidae</taxon>
        <taxon>Cyprideis</taxon>
    </lineage>
</organism>
<comment type="similarity">
    <text evidence="2 12">Belongs to the amiloride-sensitive sodium channel (TC 1.A.6) family.</text>
</comment>
<dbReference type="EMBL" id="OB660347">
    <property type="protein sequence ID" value="CAD7224320.1"/>
    <property type="molecule type" value="Genomic_DNA"/>
</dbReference>
<keyword evidence="4 12" id="KW-0894">Sodium channel</keyword>
<keyword evidence="7" id="KW-0915">Sodium</keyword>
<evidence type="ECO:0000256" key="6">
    <source>
        <dbReference type="ARBA" id="ARBA00022989"/>
    </source>
</evidence>
<dbReference type="GO" id="GO:0005272">
    <property type="term" value="F:sodium channel activity"/>
    <property type="evidence" value="ECO:0007669"/>
    <property type="project" value="UniProtKB-KW"/>
</dbReference>
<protein>
    <submittedName>
        <fullName evidence="13">Uncharacterized protein</fullName>
    </submittedName>
</protein>
<evidence type="ECO:0000256" key="7">
    <source>
        <dbReference type="ARBA" id="ARBA00023053"/>
    </source>
</evidence>
<dbReference type="InterPro" id="IPR001873">
    <property type="entry name" value="ENaC"/>
</dbReference>
<evidence type="ECO:0000256" key="3">
    <source>
        <dbReference type="ARBA" id="ARBA00022448"/>
    </source>
</evidence>
<evidence type="ECO:0000256" key="1">
    <source>
        <dbReference type="ARBA" id="ARBA00004141"/>
    </source>
</evidence>
<keyword evidence="10 12" id="KW-0739">Sodium transport</keyword>
<comment type="subcellular location">
    <subcellularLocation>
        <location evidence="1">Membrane</location>
        <topology evidence="1">Multi-pass membrane protein</topology>
    </subcellularLocation>
</comment>
<evidence type="ECO:0000256" key="2">
    <source>
        <dbReference type="ARBA" id="ARBA00007193"/>
    </source>
</evidence>
<keyword evidence="3 12" id="KW-0813">Transport</keyword>
<evidence type="ECO:0000256" key="10">
    <source>
        <dbReference type="ARBA" id="ARBA00023201"/>
    </source>
</evidence>
<keyword evidence="6" id="KW-1133">Transmembrane helix</keyword>
<keyword evidence="8 12" id="KW-0406">Ion transport</keyword>
<accession>A0A7R8W3X4</accession>